<protein>
    <submittedName>
        <fullName evidence="1">Uncharacterized protein</fullName>
    </submittedName>
</protein>
<gene>
    <name evidence="1" type="ORF">METZ01_LOCUS68633</name>
</gene>
<dbReference type="AlphaFoldDB" id="A0A381TIX1"/>
<evidence type="ECO:0000313" key="1">
    <source>
        <dbReference type="EMBL" id="SVA15779.1"/>
    </source>
</evidence>
<dbReference type="EMBL" id="UINC01004635">
    <property type="protein sequence ID" value="SVA15779.1"/>
    <property type="molecule type" value="Genomic_DNA"/>
</dbReference>
<proteinExistence type="predicted"/>
<sequence length="207" mass="22636">MFSILTGCTTTRLEEQTNLPFEILEGESLVITSNSYHAGNETENDFLQCINKSLANKQKAFNVIPTQEFINQLYPWFEPRTAPQTTEDLASFLGNDLVRQKIEMLDVKYFLNISGQTKTNSSSGSLACAAGPGGGGCFGLAWWDDTSSYTASIWDLEQESSVGNVSANVSGTSVIPALVIPIPIIARTQKTACEELSDQILDFFSRS</sequence>
<reference evidence="1" key="1">
    <citation type="submission" date="2018-05" db="EMBL/GenBank/DDBJ databases">
        <authorList>
            <person name="Lanie J.A."/>
            <person name="Ng W.-L."/>
            <person name="Kazmierczak K.M."/>
            <person name="Andrzejewski T.M."/>
            <person name="Davidsen T.M."/>
            <person name="Wayne K.J."/>
            <person name="Tettelin H."/>
            <person name="Glass J.I."/>
            <person name="Rusch D."/>
            <person name="Podicherti R."/>
            <person name="Tsui H.-C.T."/>
            <person name="Winkler M.E."/>
        </authorList>
    </citation>
    <scope>NUCLEOTIDE SEQUENCE</scope>
</reference>
<accession>A0A381TIX1</accession>
<organism evidence="1">
    <name type="scientific">marine metagenome</name>
    <dbReference type="NCBI Taxonomy" id="408172"/>
    <lineage>
        <taxon>unclassified sequences</taxon>
        <taxon>metagenomes</taxon>
        <taxon>ecological metagenomes</taxon>
    </lineage>
</organism>
<name>A0A381TIX1_9ZZZZ</name>